<evidence type="ECO:0000313" key="5">
    <source>
        <dbReference type="EMBL" id="MCQ4923116.1"/>
    </source>
</evidence>
<feature type="domain" description="ABC transporter" evidence="4">
    <location>
        <begin position="2"/>
        <end position="254"/>
    </location>
</feature>
<accession>A0ABT1S9H2</accession>
<evidence type="ECO:0000259" key="4">
    <source>
        <dbReference type="PROSITE" id="PS50893"/>
    </source>
</evidence>
<sequence>MLKIDNVTMRFGGVIAVNNFTADIKDGEIVGLIGPNGAGKTTVFNVVTGVYKPTEGQVIFNPGGSEGIISDLRPDQIAKLGICRTFQNIRLFKELSVLDNVFIGNHLRLKSGIFSSVLRLPNYNREERKMMEKAKYLLQKVGLYEEKDEKAFSLPYGKQRRLEIARALATDPKLLLLDEPAAGMNPQETQELMEFIGDIKNEFDLTIFLIEHHMEVVMGICEKIFVLDHGVSIAEGNPGEIQNNSRVIEAYLGVE</sequence>
<dbReference type="PANTHER" id="PTHR45772">
    <property type="entry name" value="CONSERVED COMPONENT OF ABC TRANSPORTER FOR NATURAL AMINO ACIDS-RELATED"/>
    <property type="match status" value="1"/>
</dbReference>
<evidence type="ECO:0000256" key="1">
    <source>
        <dbReference type="ARBA" id="ARBA00022448"/>
    </source>
</evidence>
<dbReference type="Gene3D" id="3.40.50.300">
    <property type="entry name" value="P-loop containing nucleotide triphosphate hydrolases"/>
    <property type="match status" value="1"/>
</dbReference>
<dbReference type="RefSeq" id="WP_256311162.1">
    <property type="nucleotide sequence ID" value="NZ_JANGAC010000005.1"/>
</dbReference>
<keyword evidence="1" id="KW-0813">Transport</keyword>
<dbReference type="InterPro" id="IPR027417">
    <property type="entry name" value="P-loop_NTPase"/>
</dbReference>
<reference evidence="5 6" key="1">
    <citation type="submission" date="2022-06" db="EMBL/GenBank/DDBJ databases">
        <title>Isolation of gut microbiota from human fecal samples.</title>
        <authorList>
            <person name="Pamer E.G."/>
            <person name="Barat B."/>
            <person name="Waligurski E."/>
            <person name="Medina S."/>
            <person name="Paddock L."/>
            <person name="Mostad J."/>
        </authorList>
    </citation>
    <scope>NUCLEOTIDE SEQUENCE [LARGE SCALE GENOMIC DNA]</scope>
    <source>
        <strain evidence="5 6">DFI.7.95</strain>
    </source>
</reference>
<dbReference type="InterPro" id="IPR003439">
    <property type="entry name" value="ABC_transporter-like_ATP-bd"/>
</dbReference>
<dbReference type="PROSITE" id="PS50893">
    <property type="entry name" value="ABC_TRANSPORTER_2"/>
    <property type="match status" value="1"/>
</dbReference>
<dbReference type="InterPro" id="IPR051120">
    <property type="entry name" value="ABC_AA/LPS_Transport"/>
</dbReference>
<evidence type="ECO:0000256" key="3">
    <source>
        <dbReference type="ARBA" id="ARBA00022840"/>
    </source>
</evidence>
<organism evidence="5 6">
    <name type="scientific">Tissierella carlieri</name>
    <dbReference type="NCBI Taxonomy" id="689904"/>
    <lineage>
        <taxon>Bacteria</taxon>
        <taxon>Bacillati</taxon>
        <taxon>Bacillota</taxon>
        <taxon>Tissierellia</taxon>
        <taxon>Tissierellales</taxon>
        <taxon>Tissierellaceae</taxon>
        <taxon>Tissierella</taxon>
    </lineage>
</organism>
<name>A0ABT1S9H2_9FIRM</name>
<dbReference type="Pfam" id="PF12399">
    <property type="entry name" value="BCA_ABC_TP_C"/>
    <property type="match status" value="1"/>
</dbReference>
<keyword evidence="3 5" id="KW-0067">ATP-binding</keyword>
<dbReference type="Pfam" id="PF00005">
    <property type="entry name" value="ABC_tran"/>
    <property type="match status" value="1"/>
</dbReference>
<gene>
    <name evidence="5" type="ORF">NE686_08480</name>
</gene>
<dbReference type="SMART" id="SM00382">
    <property type="entry name" value="AAA"/>
    <property type="match status" value="1"/>
</dbReference>
<dbReference type="PANTHER" id="PTHR45772:SF7">
    <property type="entry name" value="AMINO ACID ABC TRANSPORTER ATP-BINDING PROTEIN"/>
    <property type="match status" value="1"/>
</dbReference>
<keyword evidence="6" id="KW-1185">Reference proteome</keyword>
<comment type="caution">
    <text evidence="5">The sequence shown here is derived from an EMBL/GenBank/DDBJ whole genome shotgun (WGS) entry which is preliminary data.</text>
</comment>
<keyword evidence="2" id="KW-0547">Nucleotide-binding</keyword>
<dbReference type="EMBL" id="JANGAC010000005">
    <property type="protein sequence ID" value="MCQ4923116.1"/>
    <property type="molecule type" value="Genomic_DNA"/>
</dbReference>
<protein>
    <submittedName>
        <fullName evidence="5">ABC transporter ATP-binding protein</fullName>
    </submittedName>
</protein>
<dbReference type="InterPro" id="IPR003593">
    <property type="entry name" value="AAA+_ATPase"/>
</dbReference>
<evidence type="ECO:0000256" key="2">
    <source>
        <dbReference type="ARBA" id="ARBA00022741"/>
    </source>
</evidence>
<evidence type="ECO:0000313" key="6">
    <source>
        <dbReference type="Proteomes" id="UP001524478"/>
    </source>
</evidence>
<dbReference type="CDD" id="cd03219">
    <property type="entry name" value="ABC_Mj1267_LivG_branched"/>
    <property type="match status" value="1"/>
</dbReference>
<dbReference type="InterPro" id="IPR032823">
    <property type="entry name" value="BCA_ABC_TP_C"/>
</dbReference>
<dbReference type="SUPFAM" id="SSF52540">
    <property type="entry name" value="P-loop containing nucleoside triphosphate hydrolases"/>
    <property type="match status" value="1"/>
</dbReference>
<proteinExistence type="predicted"/>
<dbReference type="GO" id="GO:0005524">
    <property type="term" value="F:ATP binding"/>
    <property type="evidence" value="ECO:0007669"/>
    <property type="project" value="UniProtKB-KW"/>
</dbReference>
<dbReference type="Proteomes" id="UP001524478">
    <property type="component" value="Unassembled WGS sequence"/>
</dbReference>